<dbReference type="Proteomes" id="UP001224775">
    <property type="component" value="Unassembled WGS sequence"/>
</dbReference>
<dbReference type="InterPro" id="IPR001611">
    <property type="entry name" value="Leu-rich_rpt"/>
</dbReference>
<dbReference type="Pfam" id="PF13516">
    <property type="entry name" value="LRR_6"/>
    <property type="match status" value="2"/>
</dbReference>
<keyword evidence="1" id="KW-0343">GTPase activation</keyword>
<accession>A0AAD9DDJ3</accession>
<dbReference type="GO" id="GO:0048471">
    <property type="term" value="C:perinuclear region of cytoplasm"/>
    <property type="evidence" value="ECO:0007669"/>
    <property type="project" value="TreeGrafter"/>
</dbReference>
<dbReference type="PANTHER" id="PTHR24113:SF12">
    <property type="entry name" value="RAN GTPASE-ACTIVATING PROTEIN 1"/>
    <property type="match status" value="1"/>
</dbReference>
<protein>
    <submittedName>
        <fullName evidence="4">Leucine-rich repeat protein</fullName>
    </submittedName>
</protein>
<keyword evidence="2" id="KW-0433">Leucine-rich repeat</keyword>
<evidence type="ECO:0000313" key="5">
    <source>
        <dbReference type="Proteomes" id="UP001224775"/>
    </source>
</evidence>
<comment type="caution">
    <text evidence="4">The sequence shown here is derived from an EMBL/GenBank/DDBJ whole genome shotgun (WGS) entry which is preliminary data.</text>
</comment>
<dbReference type="InterPro" id="IPR027038">
    <property type="entry name" value="RanGap"/>
</dbReference>
<organism evidence="4 5">
    <name type="scientific">Skeletonema marinoi</name>
    <dbReference type="NCBI Taxonomy" id="267567"/>
    <lineage>
        <taxon>Eukaryota</taxon>
        <taxon>Sar</taxon>
        <taxon>Stramenopiles</taxon>
        <taxon>Ochrophyta</taxon>
        <taxon>Bacillariophyta</taxon>
        <taxon>Coscinodiscophyceae</taxon>
        <taxon>Thalassiosirophycidae</taxon>
        <taxon>Thalassiosirales</taxon>
        <taxon>Skeletonemataceae</taxon>
        <taxon>Skeletonema</taxon>
        <taxon>Skeletonema marinoi-dohrnii complex</taxon>
    </lineage>
</organism>
<evidence type="ECO:0000256" key="3">
    <source>
        <dbReference type="ARBA" id="ARBA00022737"/>
    </source>
</evidence>
<dbReference type="PANTHER" id="PTHR24113">
    <property type="entry name" value="RAN GTPASE-ACTIVATING PROTEIN 1"/>
    <property type="match status" value="1"/>
</dbReference>
<dbReference type="AlphaFoldDB" id="A0AAD9DDJ3"/>
<keyword evidence="3" id="KW-0677">Repeat</keyword>
<dbReference type="Gene3D" id="3.80.10.10">
    <property type="entry name" value="Ribonuclease Inhibitor"/>
    <property type="match status" value="1"/>
</dbReference>
<evidence type="ECO:0000313" key="4">
    <source>
        <dbReference type="EMBL" id="KAK1743367.1"/>
    </source>
</evidence>
<dbReference type="SUPFAM" id="SSF52047">
    <property type="entry name" value="RNI-like"/>
    <property type="match status" value="1"/>
</dbReference>
<name>A0AAD9DDJ3_9STRA</name>
<dbReference type="SMART" id="SM00368">
    <property type="entry name" value="LRR_RI"/>
    <property type="match status" value="3"/>
</dbReference>
<dbReference type="GO" id="GO:0031267">
    <property type="term" value="F:small GTPase binding"/>
    <property type="evidence" value="ECO:0007669"/>
    <property type="project" value="TreeGrafter"/>
</dbReference>
<proteinExistence type="predicted"/>
<sequence>MNQANFADIHRNFPGGLLAYSRQTIQRIKSNDPRVIQVHIDNILSQDEDDAESFANALRGNNHLKYVCFGNDDYDSDHIDFVLSALTETKVIEIGIWPLAASSNTSRRVVCSNYYAMRIGETIKLMPMINKLGFRGCSLGSATAISLAENLAGNKTLEHIDLSGNAIGDDGAIAFAIALRTNNTLKELVLDDNQLSVSGQRALRNSIYDDSSFDALEDSNHTIQSFFSSSPRSVFGKAVMNDCFHSLAANLRSRSKKEAVTKKIHRYLRKKHRVKLQHQSFLCMQIAVMPHLLGFISTRCDVETMRDIIRHMPHLLEMGGKQNGADELNEQLGLLKI</sequence>
<reference evidence="4" key="1">
    <citation type="submission" date="2023-06" db="EMBL/GenBank/DDBJ databases">
        <title>Survivors Of The Sea: Transcriptome response of Skeletonema marinoi to long-term dormancy.</title>
        <authorList>
            <person name="Pinder M.I.M."/>
            <person name="Kourtchenko O."/>
            <person name="Robertson E.K."/>
            <person name="Larsson T."/>
            <person name="Maumus F."/>
            <person name="Osuna-Cruz C.M."/>
            <person name="Vancaester E."/>
            <person name="Stenow R."/>
            <person name="Vandepoele K."/>
            <person name="Ploug H."/>
            <person name="Bruchert V."/>
            <person name="Godhe A."/>
            <person name="Topel M."/>
        </authorList>
    </citation>
    <scope>NUCLEOTIDE SEQUENCE</scope>
    <source>
        <strain evidence="4">R05AC</strain>
    </source>
</reference>
<evidence type="ECO:0000256" key="2">
    <source>
        <dbReference type="ARBA" id="ARBA00022614"/>
    </source>
</evidence>
<dbReference type="GO" id="GO:0006913">
    <property type="term" value="P:nucleocytoplasmic transport"/>
    <property type="evidence" value="ECO:0007669"/>
    <property type="project" value="TreeGrafter"/>
</dbReference>
<evidence type="ECO:0000256" key="1">
    <source>
        <dbReference type="ARBA" id="ARBA00022468"/>
    </source>
</evidence>
<dbReference type="GO" id="GO:0005829">
    <property type="term" value="C:cytosol"/>
    <property type="evidence" value="ECO:0007669"/>
    <property type="project" value="TreeGrafter"/>
</dbReference>
<dbReference type="EMBL" id="JATAAI010000009">
    <property type="protein sequence ID" value="KAK1743367.1"/>
    <property type="molecule type" value="Genomic_DNA"/>
</dbReference>
<dbReference type="InterPro" id="IPR032675">
    <property type="entry name" value="LRR_dom_sf"/>
</dbReference>
<dbReference type="GO" id="GO:0005634">
    <property type="term" value="C:nucleus"/>
    <property type="evidence" value="ECO:0007669"/>
    <property type="project" value="TreeGrafter"/>
</dbReference>
<gene>
    <name evidence="4" type="ORF">QTG54_005988</name>
</gene>
<keyword evidence="5" id="KW-1185">Reference proteome</keyword>
<dbReference type="GO" id="GO:0005096">
    <property type="term" value="F:GTPase activator activity"/>
    <property type="evidence" value="ECO:0007669"/>
    <property type="project" value="UniProtKB-KW"/>
</dbReference>